<keyword evidence="1" id="KW-1133">Transmembrane helix</keyword>
<comment type="caution">
    <text evidence="2">The sequence shown here is derived from an EMBL/GenBank/DDBJ whole genome shotgun (WGS) entry which is preliminary data.</text>
</comment>
<organism evidence="2 3">
    <name type="scientific">Coptis chinensis</name>
    <dbReference type="NCBI Taxonomy" id="261450"/>
    <lineage>
        <taxon>Eukaryota</taxon>
        <taxon>Viridiplantae</taxon>
        <taxon>Streptophyta</taxon>
        <taxon>Embryophyta</taxon>
        <taxon>Tracheophyta</taxon>
        <taxon>Spermatophyta</taxon>
        <taxon>Magnoliopsida</taxon>
        <taxon>Ranunculales</taxon>
        <taxon>Ranunculaceae</taxon>
        <taxon>Coptidoideae</taxon>
        <taxon>Coptis</taxon>
    </lineage>
</organism>
<protein>
    <submittedName>
        <fullName evidence="2">Uncharacterized protein</fullName>
    </submittedName>
</protein>
<dbReference type="GO" id="GO:0051762">
    <property type="term" value="P:sesquiterpene biosynthetic process"/>
    <property type="evidence" value="ECO:0007669"/>
    <property type="project" value="TreeGrafter"/>
</dbReference>
<feature type="transmembrane region" description="Helical" evidence="1">
    <location>
        <begin position="7"/>
        <end position="24"/>
    </location>
</feature>
<dbReference type="Proteomes" id="UP000631114">
    <property type="component" value="Unassembled WGS sequence"/>
</dbReference>
<dbReference type="GO" id="GO:0009975">
    <property type="term" value="F:cyclase activity"/>
    <property type="evidence" value="ECO:0007669"/>
    <property type="project" value="TreeGrafter"/>
</dbReference>
<keyword evidence="3" id="KW-1185">Reference proteome</keyword>
<accession>A0A835HL41</accession>
<evidence type="ECO:0000256" key="1">
    <source>
        <dbReference type="SAM" id="Phobius"/>
    </source>
</evidence>
<sequence>MYVHIATFLLFCLAPFWIFNLAAVNIDNEVVREALGLIGVVLCVFGSIPSKPGMINSPSPSRFSKGYDSPDRQLPIVMEESSVRGNNNILTPPAPSLIQREDV</sequence>
<dbReference type="OrthoDB" id="6407410at2759"/>
<reference evidence="2 3" key="1">
    <citation type="submission" date="2020-10" db="EMBL/GenBank/DDBJ databases">
        <title>The Coptis chinensis genome and diversification of protoberbering-type alkaloids.</title>
        <authorList>
            <person name="Wang B."/>
            <person name="Shu S."/>
            <person name="Song C."/>
            <person name="Liu Y."/>
        </authorList>
    </citation>
    <scope>NUCLEOTIDE SEQUENCE [LARGE SCALE GENOMIC DNA]</scope>
    <source>
        <strain evidence="2">HL-2020</strain>
        <tissue evidence="2">Leaf</tissue>
    </source>
</reference>
<gene>
    <name evidence="2" type="ORF">IFM89_005853</name>
</gene>
<keyword evidence="1" id="KW-0472">Membrane</keyword>
<dbReference type="PANTHER" id="PTHR31045:SF30">
    <property type="entry name" value="PLAC8 FAMILY PROTEIN"/>
    <property type="match status" value="1"/>
</dbReference>
<dbReference type="AlphaFoldDB" id="A0A835HL41"/>
<name>A0A835HL41_9MAGN</name>
<dbReference type="PANTHER" id="PTHR31045">
    <property type="entry name" value="PLAC8 FAMILY PROTEIN-RELATED"/>
    <property type="match status" value="1"/>
</dbReference>
<evidence type="ECO:0000313" key="3">
    <source>
        <dbReference type="Proteomes" id="UP000631114"/>
    </source>
</evidence>
<proteinExistence type="predicted"/>
<evidence type="ECO:0000313" key="2">
    <source>
        <dbReference type="EMBL" id="KAF9600267.1"/>
    </source>
</evidence>
<dbReference type="EMBL" id="JADFTS010000006">
    <property type="protein sequence ID" value="KAF9600267.1"/>
    <property type="molecule type" value="Genomic_DNA"/>
</dbReference>
<keyword evidence="1" id="KW-0812">Transmembrane</keyword>